<evidence type="ECO:0000313" key="1">
    <source>
        <dbReference type="EMBL" id="KAJ1371270.1"/>
    </source>
</evidence>
<gene>
    <name evidence="1" type="ORF">KIN20_033184</name>
</gene>
<evidence type="ECO:0000313" key="2">
    <source>
        <dbReference type="Proteomes" id="UP001196413"/>
    </source>
</evidence>
<comment type="caution">
    <text evidence="1">The sequence shown here is derived from an EMBL/GenBank/DDBJ whole genome shotgun (WGS) entry which is preliminary data.</text>
</comment>
<organism evidence="1 2">
    <name type="scientific">Parelaphostrongylus tenuis</name>
    <name type="common">Meningeal worm</name>
    <dbReference type="NCBI Taxonomy" id="148309"/>
    <lineage>
        <taxon>Eukaryota</taxon>
        <taxon>Metazoa</taxon>
        <taxon>Ecdysozoa</taxon>
        <taxon>Nematoda</taxon>
        <taxon>Chromadorea</taxon>
        <taxon>Rhabditida</taxon>
        <taxon>Rhabditina</taxon>
        <taxon>Rhabditomorpha</taxon>
        <taxon>Strongyloidea</taxon>
        <taxon>Metastrongylidae</taxon>
        <taxon>Parelaphostrongylus</taxon>
    </lineage>
</organism>
<sequence>MVQVARVASSCHQPQQSVRSRDIIRTVVDFIHTTSPQISSENCRQLLKSKQHALWENERKKLFEQKPSPHLENINVRALEPRVFV</sequence>
<name>A0AAD5WIN6_PARTN</name>
<dbReference type="Proteomes" id="UP001196413">
    <property type="component" value="Unassembled WGS sequence"/>
</dbReference>
<reference evidence="1" key="1">
    <citation type="submission" date="2021-06" db="EMBL/GenBank/DDBJ databases">
        <title>Parelaphostrongylus tenuis whole genome reference sequence.</title>
        <authorList>
            <person name="Garwood T.J."/>
            <person name="Larsen P.A."/>
            <person name="Fountain-Jones N.M."/>
            <person name="Garbe J.R."/>
            <person name="Macchietto M.G."/>
            <person name="Kania S.A."/>
            <person name="Gerhold R.W."/>
            <person name="Richards J.E."/>
            <person name="Wolf T.M."/>
        </authorList>
    </citation>
    <scope>NUCLEOTIDE SEQUENCE</scope>
    <source>
        <strain evidence="1">MNPRO001-30</strain>
        <tissue evidence="1">Meninges</tissue>
    </source>
</reference>
<proteinExistence type="predicted"/>
<keyword evidence="2" id="KW-1185">Reference proteome</keyword>
<dbReference type="EMBL" id="JAHQIW010006948">
    <property type="protein sequence ID" value="KAJ1371270.1"/>
    <property type="molecule type" value="Genomic_DNA"/>
</dbReference>
<dbReference type="AlphaFoldDB" id="A0AAD5WIN6"/>
<accession>A0AAD5WIN6</accession>
<protein>
    <submittedName>
        <fullName evidence="1">Uncharacterized protein</fullName>
    </submittedName>
</protein>